<proteinExistence type="predicted"/>
<name>A0A8J7FF76_9NEIS</name>
<gene>
    <name evidence="1" type="ORF">INR99_01070</name>
</gene>
<dbReference type="Proteomes" id="UP000604481">
    <property type="component" value="Unassembled WGS sequence"/>
</dbReference>
<evidence type="ECO:0000313" key="1">
    <source>
        <dbReference type="EMBL" id="MBE9607930.1"/>
    </source>
</evidence>
<protein>
    <submittedName>
        <fullName evidence="1">Uncharacterized protein</fullName>
    </submittedName>
</protein>
<organism evidence="1 2">
    <name type="scientific">Chitinilyticum piscinae</name>
    <dbReference type="NCBI Taxonomy" id="2866724"/>
    <lineage>
        <taxon>Bacteria</taxon>
        <taxon>Pseudomonadati</taxon>
        <taxon>Pseudomonadota</taxon>
        <taxon>Betaproteobacteria</taxon>
        <taxon>Neisseriales</taxon>
        <taxon>Chitinibacteraceae</taxon>
        <taxon>Chitinilyticum</taxon>
    </lineage>
</organism>
<evidence type="ECO:0000313" key="2">
    <source>
        <dbReference type="Proteomes" id="UP000604481"/>
    </source>
</evidence>
<dbReference type="AlphaFoldDB" id="A0A8J7FF76"/>
<accession>A0A8J7FF76</accession>
<reference evidence="1 2" key="1">
    <citation type="submission" date="2020-10" db="EMBL/GenBank/DDBJ databases">
        <title>The genome sequence of Chitinilyticum litopenaei 4Y14.</title>
        <authorList>
            <person name="Liu Y."/>
        </authorList>
    </citation>
    <scope>NUCLEOTIDE SEQUENCE [LARGE SCALE GENOMIC DNA]</scope>
    <source>
        <strain evidence="1 2">4Y14</strain>
    </source>
</reference>
<dbReference type="EMBL" id="JADFUA010000001">
    <property type="protein sequence ID" value="MBE9607930.1"/>
    <property type="molecule type" value="Genomic_DNA"/>
</dbReference>
<keyword evidence="2" id="KW-1185">Reference proteome</keyword>
<comment type="caution">
    <text evidence="1">The sequence shown here is derived from an EMBL/GenBank/DDBJ whole genome shotgun (WGS) entry which is preliminary data.</text>
</comment>
<sequence length="111" mass="11791">MNARATLFAARQHPGIRAVLPVAVRAPQNFKAPQSPQAAQAPAAVLQQQTKELGAYTRESLIQEGLHGNTWRQRLSEPAPALRAGAQQLSSHYAIAAVSERGDSPSLATTA</sequence>